<feature type="non-terminal residue" evidence="2">
    <location>
        <position position="1"/>
    </location>
</feature>
<organism evidence="2">
    <name type="scientific">uncultured Lysobacter sp</name>
    <dbReference type="NCBI Taxonomy" id="271060"/>
    <lineage>
        <taxon>Bacteria</taxon>
        <taxon>Pseudomonadati</taxon>
        <taxon>Pseudomonadota</taxon>
        <taxon>Gammaproteobacteria</taxon>
        <taxon>Lysobacterales</taxon>
        <taxon>Lysobacteraceae</taxon>
        <taxon>Lysobacter</taxon>
        <taxon>environmental samples</taxon>
    </lineage>
</organism>
<evidence type="ECO:0000256" key="1">
    <source>
        <dbReference type="SAM" id="MobiDB-lite"/>
    </source>
</evidence>
<keyword evidence="2" id="KW-0547">Nucleotide-binding</keyword>
<dbReference type="EMBL" id="CADCUA010000088">
    <property type="protein sequence ID" value="CAA9304642.1"/>
    <property type="molecule type" value="Genomic_DNA"/>
</dbReference>
<feature type="non-terminal residue" evidence="2">
    <location>
        <position position="48"/>
    </location>
</feature>
<accession>A0A6J4KGR2</accession>
<gene>
    <name evidence="2" type="ORF">AVDCRST_MAG71-322</name>
</gene>
<evidence type="ECO:0000313" key="2">
    <source>
        <dbReference type="EMBL" id="CAA9304642.1"/>
    </source>
</evidence>
<dbReference type="GO" id="GO:0005524">
    <property type="term" value="F:ATP binding"/>
    <property type="evidence" value="ECO:0007669"/>
    <property type="project" value="UniProtKB-KW"/>
</dbReference>
<feature type="region of interest" description="Disordered" evidence="1">
    <location>
        <begin position="1"/>
        <end position="48"/>
    </location>
</feature>
<sequence>DRRACSAVRQDRDAVRRCGSGGAQGLRRDPQTRPVRPVRRHHEGDLRM</sequence>
<keyword evidence="2" id="KW-0067">ATP-binding</keyword>
<proteinExistence type="predicted"/>
<protein>
    <submittedName>
        <fullName evidence="2">Efflux ABC transporter, ATP-binding protein</fullName>
    </submittedName>
</protein>
<dbReference type="AlphaFoldDB" id="A0A6J4KGR2"/>
<reference evidence="2" key="1">
    <citation type="submission" date="2020-02" db="EMBL/GenBank/DDBJ databases">
        <authorList>
            <person name="Meier V. D."/>
        </authorList>
    </citation>
    <scope>NUCLEOTIDE SEQUENCE</scope>
    <source>
        <strain evidence="2">AVDCRST_MAG71</strain>
    </source>
</reference>
<name>A0A6J4KGR2_9GAMM</name>